<sequence>MTKKKRYVTRRKGQKPGKRTAKLKGGKCDTVTEQINLENPHNDLQSKFKLKELRIVLYDIAADNTILPCQKAFISKNNGSMKGTKEHRQCTNKKIRTKKNKSFVNNVVKLGFSNVTSSLTITERHGSNEKINNDLNIGIELSCAESISKYRKSPLVSNVNDNAKEKEYKVATEVECMQKHENADTDRITVKNSNQNLCPDLLNQTILVPNVCTKRKGRMKNLNSDGNSGNTFIKKDHSMEDKHSIKQMDEKSPEVTQRLIRKDAKKTRAKKCVTRKLPKIKRDNILPKNTITLVKMQDRIQILNKLQDTTSSTNAVSQEKSNKCLPGEALDKKLDLTVDNVQKFTKECNEHLESPKNHVSLNANESLQSSMHGNSIDITLKNDKGDQSVPRRKRNWTMQNEKTQSDTKKIKRIKLDRRHVRENGCTTTNNSVCLSYNNSNSSFKCSNIIMNNNNMIEEKDNHLTLYSDNGNALCKIELTQESIKADSDIIFRSTNDVEKNISNSSHTILDKETKEKELLSTKESNINTENVDKSNLNESKILSCSTQLNDQKQVENKTCDDNNDDNDDDDCISLYAGSLTSLNEMVASCNENKQEDISQDYKMTGNTFKKYWQQNILECDKAFDTIEEPDILRNERSPKLCQAAPEKVQQNSIHSMKELSINANISSVNSNIVNNNNISCSNKNYNKCKQNAAYNDKTVVLCTNKMESITYERLYNGYCFTMLRRGYCNRTQCRFYHDFQTLVSKIIFTHKHYLASVINYTYSMKYHYFVKRLYLACLEELNVASIMELYQKLYPENVHEYIVCATIRVLVQKGMKPKNVIDFLCKFLIPTDNYTPQYILNSIKDNIEVGEYWNTLHNLLVYVKPQTEVIERIINDCIITCKHIEDVYHNLIKKLSLQEINQLDNNLMLSFNNLLVQKCQKNFGDISSRSVTNNEGSCEESYMLHSISNLPEPHSQYRDRFWKLYLMLYNIKEALVHDDYDYVINILDMYEEKDEDESLFSRCCFRMLCTEIKHSEYRISKIIEHAVQAGASSILYKVLLDVATYILMKLIIEEAWVLAYKLLKTLQMYNLQHSAMFIILSAEIYLANKHAIKAFTLLKQSNIMCVDRNNWNVASNAEDFNLRTNIIRMLLDVLCTESPEHAFFMFQFLVKDQTSNFQPIDLTYYVDKLMLKFLTDRKIDLIIKMGYMIIEYNFTFFNGTICRAVIATLVHNDMILAKQLYRYATGLGIYRTIELSPVIHIIINVDWVEEEIYLTFFDLFQRLVVDIGHSIDRFNPTQLSIYIIFKVIPEVHLYDENFNDQQQQKISVSKNLVREVLRTQFEPPIPFVKKGNAEIIKLQHKAVVNHLRSTYKNYI</sequence>
<evidence type="ECO:0000313" key="3">
    <source>
        <dbReference type="Proteomes" id="UP001258017"/>
    </source>
</evidence>
<organism evidence="2 3">
    <name type="scientific">Odynerus spinipes</name>
    <dbReference type="NCBI Taxonomy" id="1348599"/>
    <lineage>
        <taxon>Eukaryota</taxon>
        <taxon>Metazoa</taxon>
        <taxon>Ecdysozoa</taxon>
        <taxon>Arthropoda</taxon>
        <taxon>Hexapoda</taxon>
        <taxon>Insecta</taxon>
        <taxon>Pterygota</taxon>
        <taxon>Neoptera</taxon>
        <taxon>Endopterygota</taxon>
        <taxon>Hymenoptera</taxon>
        <taxon>Apocrita</taxon>
        <taxon>Aculeata</taxon>
        <taxon>Vespoidea</taxon>
        <taxon>Vespidae</taxon>
        <taxon>Eumeninae</taxon>
        <taxon>Odynerus</taxon>
    </lineage>
</organism>
<dbReference type="Proteomes" id="UP001258017">
    <property type="component" value="Unassembled WGS sequence"/>
</dbReference>
<gene>
    <name evidence="2" type="ORF">KPH14_010557</name>
</gene>
<evidence type="ECO:0000256" key="1">
    <source>
        <dbReference type="SAM" id="MobiDB-lite"/>
    </source>
</evidence>
<proteinExistence type="predicted"/>
<accession>A0AAD9RU39</accession>
<dbReference type="EMBL" id="JAIFRP010000021">
    <property type="protein sequence ID" value="KAK2585984.1"/>
    <property type="molecule type" value="Genomic_DNA"/>
</dbReference>
<reference evidence="2" key="2">
    <citation type="journal article" date="2023" name="Commun. Biol.">
        <title>Intrasexual cuticular hydrocarbon dimorphism in a wasp sheds light on hydrocarbon biosynthesis genes in Hymenoptera.</title>
        <authorList>
            <person name="Moris V.C."/>
            <person name="Podsiadlowski L."/>
            <person name="Martin S."/>
            <person name="Oeyen J.P."/>
            <person name="Donath A."/>
            <person name="Petersen M."/>
            <person name="Wilbrandt J."/>
            <person name="Misof B."/>
            <person name="Liedtke D."/>
            <person name="Thamm M."/>
            <person name="Scheiner R."/>
            <person name="Schmitt T."/>
            <person name="Niehuis O."/>
        </authorList>
    </citation>
    <scope>NUCLEOTIDE SEQUENCE</scope>
    <source>
        <strain evidence="2">GBR_01_08_01A</strain>
    </source>
</reference>
<name>A0AAD9RU39_9HYME</name>
<evidence type="ECO:0000313" key="2">
    <source>
        <dbReference type="EMBL" id="KAK2585984.1"/>
    </source>
</evidence>
<feature type="region of interest" description="Disordered" evidence="1">
    <location>
        <begin position="1"/>
        <end position="24"/>
    </location>
</feature>
<protein>
    <submittedName>
        <fullName evidence="2">Uncharacterized protein</fullName>
    </submittedName>
</protein>
<reference evidence="2" key="1">
    <citation type="submission" date="2021-08" db="EMBL/GenBank/DDBJ databases">
        <authorList>
            <person name="Misof B."/>
            <person name="Oliver O."/>
            <person name="Podsiadlowski L."/>
            <person name="Donath A."/>
            <person name="Peters R."/>
            <person name="Mayer C."/>
            <person name="Rust J."/>
            <person name="Gunkel S."/>
            <person name="Lesny P."/>
            <person name="Martin S."/>
            <person name="Oeyen J.P."/>
            <person name="Petersen M."/>
            <person name="Panagiotis P."/>
            <person name="Wilbrandt J."/>
            <person name="Tanja T."/>
        </authorList>
    </citation>
    <scope>NUCLEOTIDE SEQUENCE</scope>
    <source>
        <strain evidence="2">GBR_01_08_01A</strain>
        <tissue evidence="2">Thorax + abdomen</tissue>
    </source>
</reference>
<feature type="region of interest" description="Disordered" evidence="1">
    <location>
        <begin position="376"/>
        <end position="408"/>
    </location>
</feature>
<comment type="caution">
    <text evidence="2">The sequence shown here is derived from an EMBL/GenBank/DDBJ whole genome shotgun (WGS) entry which is preliminary data.</text>
</comment>
<keyword evidence="3" id="KW-1185">Reference proteome</keyword>